<dbReference type="OrthoDB" id="639639at2759"/>
<dbReference type="Gramene" id="TraesCS1B02G319600.1">
    <property type="protein sequence ID" value="TraesCS1B02G319600.1"/>
    <property type="gene ID" value="TraesCS1B02G319600"/>
</dbReference>
<keyword evidence="6" id="KW-1133">Transmembrane helix</keyword>
<feature type="domain" description="Leucine-rich repeat-containing N-terminal plant-type" evidence="9">
    <location>
        <begin position="31"/>
        <end position="70"/>
    </location>
</feature>
<dbReference type="Proteomes" id="UP000019116">
    <property type="component" value="Chromosome 1B"/>
</dbReference>
<dbReference type="InterPro" id="IPR001611">
    <property type="entry name" value="Leu-rich_rpt"/>
</dbReference>
<evidence type="ECO:0000313" key="10">
    <source>
        <dbReference type="EnsemblPlants" id="TraesCS1B02G319600.1"/>
    </source>
</evidence>
<evidence type="ECO:0000256" key="7">
    <source>
        <dbReference type="ARBA" id="ARBA00023136"/>
    </source>
</evidence>
<proteinExistence type="predicted"/>
<dbReference type="GO" id="GO:0005886">
    <property type="term" value="C:plasma membrane"/>
    <property type="evidence" value="ECO:0000318"/>
    <property type="project" value="GO_Central"/>
</dbReference>
<reference evidence="10" key="2">
    <citation type="submission" date="2018-10" db="UniProtKB">
        <authorList>
            <consortium name="EnsemblPlants"/>
        </authorList>
    </citation>
    <scope>IDENTIFICATION</scope>
</reference>
<dbReference type="PANTHER" id="PTHR47988">
    <property type="entry name" value="SOMATIC EMBRYOGENESIS RECEPTOR KINASE 1"/>
    <property type="match status" value="1"/>
</dbReference>
<keyword evidence="4 8" id="KW-0732">Signal</keyword>
<gene>
    <name evidence="10" type="primary">LOC123094608</name>
</gene>
<sequence>MAPTASGSLLALSVIVLVTIASTLLLAPVAANDIDALTALRSGLKDPNGALTTWDPQLVDPCTWFHITCDDHKRVTRIDLGRQNLSGPLAPELGQLDRLEYLEIYGNQLTGPIPKELVGLSNLKNADFSNNNFCGPIPTSGPFRHIPRSSFANNPRLGRKC</sequence>
<dbReference type="EnsemblPlants" id="TraesCS1B02G319600.1">
    <property type="protein sequence ID" value="TraesCS1B02G319600.1"/>
    <property type="gene ID" value="TraesCS1B02G319600"/>
</dbReference>
<dbReference type="GO" id="GO:0007165">
    <property type="term" value="P:signal transduction"/>
    <property type="evidence" value="ECO:0000318"/>
    <property type="project" value="GO_Central"/>
</dbReference>
<dbReference type="FunFam" id="3.80.10.10:FF:000129">
    <property type="entry name" value="Leucine-rich repeat receptor-like kinase"/>
    <property type="match status" value="1"/>
</dbReference>
<feature type="chain" id="PRO_5043170213" description="Leucine-rich repeat-containing N-terminal plant-type domain-containing protein" evidence="8">
    <location>
        <begin position="32"/>
        <end position="161"/>
    </location>
</feature>
<evidence type="ECO:0000256" key="5">
    <source>
        <dbReference type="ARBA" id="ARBA00022737"/>
    </source>
</evidence>
<name>A0A3B5Z0P9_WHEAT</name>
<dbReference type="Gene3D" id="3.80.10.10">
    <property type="entry name" value="Ribonuclease Inhibitor"/>
    <property type="match status" value="1"/>
</dbReference>
<dbReference type="OMA" id="ITCDDHK"/>
<keyword evidence="5" id="KW-0677">Repeat</keyword>
<dbReference type="Pfam" id="PF00560">
    <property type="entry name" value="LRR_1"/>
    <property type="match status" value="1"/>
</dbReference>
<dbReference type="GO" id="GO:0004675">
    <property type="term" value="F:transmembrane receptor protein serine/threonine kinase activity"/>
    <property type="evidence" value="ECO:0000318"/>
    <property type="project" value="GO_Central"/>
</dbReference>
<dbReference type="Gramene" id="TraesROB_scaffold_097902_01G000100.1">
    <property type="protein sequence ID" value="TraesROB_scaffold_097902_01G000100.1"/>
    <property type="gene ID" value="TraesROB_scaffold_097902_01G000100"/>
</dbReference>
<evidence type="ECO:0000256" key="4">
    <source>
        <dbReference type="ARBA" id="ARBA00022729"/>
    </source>
</evidence>
<evidence type="ECO:0000256" key="6">
    <source>
        <dbReference type="ARBA" id="ARBA00022989"/>
    </source>
</evidence>
<dbReference type="AlphaFoldDB" id="A0A3B5Z0P9"/>
<dbReference type="RefSeq" id="XP_044372516.1">
    <property type="nucleotide sequence ID" value="XM_044516581.1"/>
</dbReference>
<dbReference type="STRING" id="4565.A0A3B5Z0P9"/>
<accession>A0A3B5Z0P9</accession>
<dbReference type="Pfam" id="PF08263">
    <property type="entry name" value="LRRNT_2"/>
    <property type="match status" value="1"/>
</dbReference>
<protein>
    <recommendedName>
        <fullName evidence="9">Leucine-rich repeat-containing N-terminal plant-type domain-containing protein</fullName>
    </recommendedName>
</protein>
<evidence type="ECO:0000256" key="3">
    <source>
        <dbReference type="ARBA" id="ARBA00022692"/>
    </source>
</evidence>
<reference evidence="10" key="1">
    <citation type="submission" date="2018-08" db="EMBL/GenBank/DDBJ databases">
        <authorList>
            <person name="Rossello M."/>
        </authorList>
    </citation>
    <scope>NUCLEOTIDE SEQUENCE [LARGE SCALE GENOMIC DNA]</scope>
    <source>
        <strain evidence="10">cv. Chinese Spring</strain>
    </source>
</reference>
<keyword evidence="3" id="KW-0812">Transmembrane</keyword>
<dbReference type="InterPro" id="IPR013210">
    <property type="entry name" value="LRR_N_plant-typ"/>
</dbReference>
<evidence type="ECO:0000256" key="1">
    <source>
        <dbReference type="ARBA" id="ARBA00004167"/>
    </source>
</evidence>
<dbReference type="Gramene" id="TraesJUL1B03G00340930.1">
    <property type="protein sequence ID" value="TraesJUL1B03G00340930.1"/>
    <property type="gene ID" value="TraesJUL1B03G00340930"/>
</dbReference>
<keyword evidence="11" id="KW-1185">Reference proteome</keyword>
<dbReference type="GeneID" id="123094608"/>
<evidence type="ECO:0000313" key="11">
    <source>
        <dbReference type="Proteomes" id="UP000019116"/>
    </source>
</evidence>
<keyword evidence="2" id="KW-0433">Leucine-rich repeat</keyword>
<evidence type="ECO:0000256" key="8">
    <source>
        <dbReference type="SAM" id="SignalP"/>
    </source>
</evidence>
<keyword evidence="7" id="KW-0472">Membrane</keyword>
<dbReference type="SMR" id="A0A3B5Z0P9"/>
<dbReference type="Gramene" id="TraesCS1B03G0875700.1">
    <property type="protein sequence ID" value="TraesCS1B03G0875700.1.CDS"/>
    <property type="gene ID" value="TraesCS1B03G0875700"/>
</dbReference>
<organism evidence="10">
    <name type="scientific">Triticum aestivum</name>
    <name type="common">Wheat</name>
    <dbReference type="NCBI Taxonomy" id="4565"/>
    <lineage>
        <taxon>Eukaryota</taxon>
        <taxon>Viridiplantae</taxon>
        <taxon>Streptophyta</taxon>
        <taxon>Embryophyta</taxon>
        <taxon>Tracheophyta</taxon>
        <taxon>Spermatophyta</taxon>
        <taxon>Magnoliopsida</taxon>
        <taxon>Liliopsida</taxon>
        <taxon>Poales</taxon>
        <taxon>Poaceae</taxon>
        <taxon>BOP clade</taxon>
        <taxon>Pooideae</taxon>
        <taxon>Triticodae</taxon>
        <taxon>Triticeae</taxon>
        <taxon>Triticinae</taxon>
        <taxon>Triticum</taxon>
    </lineage>
</organism>
<dbReference type="SUPFAM" id="SSF52058">
    <property type="entry name" value="L domain-like"/>
    <property type="match status" value="1"/>
</dbReference>
<evidence type="ECO:0000256" key="2">
    <source>
        <dbReference type="ARBA" id="ARBA00022614"/>
    </source>
</evidence>
<comment type="subcellular location">
    <subcellularLocation>
        <location evidence="1">Membrane</location>
        <topology evidence="1">Single-pass membrane protein</topology>
    </subcellularLocation>
</comment>
<evidence type="ECO:0000259" key="9">
    <source>
        <dbReference type="Pfam" id="PF08263"/>
    </source>
</evidence>
<feature type="signal peptide" evidence="8">
    <location>
        <begin position="1"/>
        <end position="31"/>
    </location>
</feature>
<dbReference type="Gramene" id="TraesPARA_EIv1.0_0186850.1">
    <property type="protein sequence ID" value="TraesPARA_EIv1.0_0186850.1.CDS"/>
    <property type="gene ID" value="TraesPARA_EIv1.0_0186850"/>
</dbReference>
<dbReference type="InterPro" id="IPR032675">
    <property type="entry name" value="LRR_dom_sf"/>
</dbReference>